<dbReference type="AlphaFoldDB" id="A0A4R6RG74"/>
<feature type="domain" description="Thioredoxin" evidence="1">
    <location>
        <begin position="7"/>
        <end position="170"/>
    </location>
</feature>
<dbReference type="PROSITE" id="PS51352">
    <property type="entry name" value="THIOREDOXIN_2"/>
    <property type="match status" value="1"/>
</dbReference>
<dbReference type="InterPro" id="IPR000866">
    <property type="entry name" value="AhpC/TSA"/>
</dbReference>
<dbReference type="GO" id="GO:0016491">
    <property type="term" value="F:oxidoreductase activity"/>
    <property type="evidence" value="ECO:0007669"/>
    <property type="project" value="InterPro"/>
</dbReference>
<dbReference type="InterPro" id="IPR013766">
    <property type="entry name" value="Thioredoxin_domain"/>
</dbReference>
<dbReference type="SUPFAM" id="SSF52833">
    <property type="entry name" value="Thioredoxin-like"/>
    <property type="match status" value="1"/>
</dbReference>
<comment type="caution">
    <text evidence="2">The sequence shown here is derived from an EMBL/GenBank/DDBJ whole genome shotgun (WGS) entry which is preliminary data.</text>
</comment>
<dbReference type="Pfam" id="PF00578">
    <property type="entry name" value="AhpC-TSA"/>
    <property type="match status" value="1"/>
</dbReference>
<organism evidence="2 3">
    <name type="scientific">Oharaeibacter diazotrophicus</name>
    <dbReference type="NCBI Taxonomy" id="1920512"/>
    <lineage>
        <taxon>Bacteria</taxon>
        <taxon>Pseudomonadati</taxon>
        <taxon>Pseudomonadota</taxon>
        <taxon>Alphaproteobacteria</taxon>
        <taxon>Hyphomicrobiales</taxon>
        <taxon>Pleomorphomonadaceae</taxon>
        <taxon>Oharaeibacter</taxon>
    </lineage>
</organism>
<name>A0A4R6RG74_9HYPH</name>
<accession>A0A4R6RG74</accession>
<evidence type="ECO:0000313" key="3">
    <source>
        <dbReference type="Proteomes" id="UP000294547"/>
    </source>
</evidence>
<proteinExistence type="predicted"/>
<sequence length="193" mass="21595">MSEFARLKPGEPVPPLLVDTVGGPCWRLCDQKPKNFVLVLFYRGLHCPFCMHQLKELEAKYEDFRRRGVRVLAVSADTRERAERTAVEWGIEELTLCYGLTIDQAKAWGLYLSRGRGMSSRGLEEPEFFVEPAMFLVRPNGTLFGGEVQTMPFARPHLDDVLFGIDYILTNGVAPRGEHDGRPAVAPTAAAAE</sequence>
<evidence type="ECO:0000313" key="2">
    <source>
        <dbReference type="EMBL" id="TDP85135.1"/>
    </source>
</evidence>
<reference evidence="2 3" key="1">
    <citation type="submission" date="2019-03" db="EMBL/GenBank/DDBJ databases">
        <title>Genomic Encyclopedia of Type Strains, Phase IV (KMG-IV): sequencing the most valuable type-strain genomes for metagenomic binning, comparative biology and taxonomic classification.</title>
        <authorList>
            <person name="Goeker M."/>
        </authorList>
    </citation>
    <scope>NUCLEOTIDE SEQUENCE [LARGE SCALE GENOMIC DNA]</scope>
    <source>
        <strain evidence="2 3">DSM 102969</strain>
    </source>
</reference>
<dbReference type="Gene3D" id="3.40.30.10">
    <property type="entry name" value="Glutaredoxin"/>
    <property type="match status" value="1"/>
</dbReference>
<dbReference type="EMBL" id="SNXY01000007">
    <property type="protein sequence ID" value="TDP85135.1"/>
    <property type="molecule type" value="Genomic_DNA"/>
</dbReference>
<gene>
    <name evidence="2" type="ORF">EDD54_1982</name>
</gene>
<dbReference type="Proteomes" id="UP000294547">
    <property type="component" value="Unassembled WGS sequence"/>
</dbReference>
<protein>
    <submittedName>
        <fullName evidence="2">Peroxiredoxin</fullName>
    </submittedName>
</protein>
<evidence type="ECO:0000259" key="1">
    <source>
        <dbReference type="PROSITE" id="PS51352"/>
    </source>
</evidence>
<dbReference type="GO" id="GO:0016209">
    <property type="term" value="F:antioxidant activity"/>
    <property type="evidence" value="ECO:0007669"/>
    <property type="project" value="InterPro"/>
</dbReference>
<keyword evidence="3" id="KW-1185">Reference proteome</keyword>
<dbReference type="RefSeq" id="WP_126541004.1">
    <property type="nucleotide sequence ID" value="NZ_BSPM01000004.1"/>
</dbReference>
<dbReference type="OrthoDB" id="9809746at2"/>
<dbReference type="InterPro" id="IPR036249">
    <property type="entry name" value="Thioredoxin-like_sf"/>
</dbReference>